<organism evidence="2 3">
    <name type="scientific">Mya arenaria</name>
    <name type="common">Soft-shell clam</name>
    <dbReference type="NCBI Taxonomy" id="6604"/>
    <lineage>
        <taxon>Eukaryota</taxon>
        <taxon>Metazoa</taxon>
        <taxon>Spiralia</taxon>
        <taxon>Lophotrochozoa</taxon>
        <taxon>Mollusca</taxon>
        <taxon>Bivalvia</taxon>
        <taxon>Autobranchia</taxon>
        <taxon>Heteroconchia</taxon>
        <taxon>Euheterodonta</taxon>
        <taxon>Imparidentia</taxon>
        <taxon>Neoheterodontei</taxon>
        <taxon>Myida</taxon>
        <taxon>Myoidea</taxon>
        <taxon>Myidae</taxon>
        <taxon>Mya</taxon>
    </lineage>
</organism>
<gene>
    <name evidence="2" type="ORF">MAR_012410</name>
</gene>
<sequence>METVVTGSSNNKETGSGNGKGGTVDFAVQKIAENGSMKNIHKASVGDWGGKKVSIQVDKLKVNMSVITTFFKTQIDAIVEHQAIKSRLVSHTIIIPNDADLAVLKEAVIFGHKLELITQRLGSLYVGEAQVEKSYTPATSSKTAICFPVYYTHATDPMYTTDDGCYCAGNMIVLIGGSGLDRSVEVRMIHGGTEIEVEVVTGKFHCLKIGFFS</sequence>
<dbReference type="PANTHER" id="PTHR14187:SF5">
    <property type="entry name" value="HEAT SHOCK 70 KDA PROTEIN 12A"/>
    <property type="match status" value="1"/>
</dbReference>
<proteinExistence type="predicted"/>
<dbReference type="Proteomes" id="UP001164746">
    <property type="component" value="Chromosome 14"/>
</dbReference>
<dbReference type="EMBL" id="CP111025">
    <property type="protein sequence ID" value="WAR26706.1"/>
    <property type="molecule type" value="Genomic_DNA"/>
</dbReference>
<evidence type="ECO:0000313" key="2">
    <source>
        <dbReference type="EMBL" id="WAR26706.1"/>
    </source>
</evidence>
<dbReference type="PANTHER" id="PTHR14187">
    <property type="entry name" value="ALPHA KINASE/ELONGATION FACTOR 2 KINASE"/>
    <property type="match status" value="1"/>
</dbReference>
<feature type="compositionally biased region" description="Polar residues" evidence="1">
    <location>
        <begin position="1"/>
        <end position="15"/>
    </location>
</feature>
<evidence type="ECO:0000256" key="1">
    <source>
        <dbReference type="SAM" id="MobiDB-lite"/>
    </source>
</evidence>
<accession>A0ABY7G124</accession>
<evidence type="ECO:0000313" key="3">
    <source>
        <dbReference type="Proteomes" id="UP001164746"/>
    </source>
</evidence>
<reference evidence="2" key="1">
    <citation type="submission" date="2022-11" db="EMBL/GenBank/DDBJ databases">
        <title>Centuries of genome instability and evolution in soft-shell clam transmissible cancer (bioRxiv).</title>
        <authorList>
            <person name="Hart S.F.M."/>
            <person name="Yonemitsu M.A."/>
            <person name="Giersch R.M."/>
            <person name="Beal B.F."/>
            <person name="Arriagada G."/>
            <person name="Davis B.W."/>
            <person name="Ostrander E.A."/>
            <person name="Goff S.P."/>
            <person name="Metzger M.J."/>
        </authorList>
    </citation>
    <scope>NUCLEOTIDE SEQUENCE</scope>
    <source>
        <strain evidence="2">MELC-2E11</strain>
        <tissue evidence="2">Siphon/mantle</tissue>
    </source>
</reference>
<feature type="region of interest" description="Disordered" evidence="1">
    <location>
        <begin position="1"/>
        <end position="21"/>
    </location>
</feature>
<name>A0ABY7G124_MYAAR</name>
<protein>
    <submittedName>
        <fullName evidence="2">Uncharacterized protein</fullName>
    </submittedName>
</protein>
<keyword evidence="3" id="KW-1185">Reference proteome</keyword>